<gene>
    <name evidence="1" type="ORF">RM572_21790</name>
</gene>
<name>A0ABU2NXD7_9ACTN</name>
<dbReference type="RefSeq" id="WP_311675085.1">
    <property type="nucleotide sequence ID" value="NZ_JAVREQ010000022.1"/>
</dbReference>
<dbReference type="EMBL" id="JAVREQ010000022">
    <property type="protein sequence ID" value="MDT0381394.1"/>
    <property type="molecule type" value="Genomic_DNA"/>
</dbReference>
<accession>A0ABU2NXD7</accession>
<dbReference type="Proteomes" id="UP001183414">
    <property type="component" value="Unassembled WGS sequence"/>
</dbReference>
<protein>
    <submittedName>
        <fullName evidence="1">Uncharacterized protein</fullName>
    </submittedName>
</protein>
<comment type="caution">
    <text evidence="1">The sequence shown here is derived from an EMBL/GenBank/DDBJ whole genome shotgun (WGS) entry which is preliminary data.</text>
</comment>
<keyword evidence="2" id="KW-1185">Reference proteome</keyword>
<evidence type="ECO:0000313" key="2">
    <source>
        <dbReference type="Proteomes" id="UP001183414"/>
    </source>
</evidence>
<sequence length="70" mass="7765">MSAFSLGVEIACDGPDEARDCPQSAAVPRRFGSMTAPEVRADGRSLGWTLRRRDGQRIDLCPDCRKEARR</sequence>
<reference evidence="2" key="1">
    <citation type="submission" date="2023-07" db="EMBL/GenBank/DDBJ databases">
        <title>30 novel species of actinomycetes from the DSMZ collection.</title>
        <authorList>
            <person name="Nouioui I."/>
        </authorList>
    </citation>
    <scope>NUCLEOTIDE SEQUENCE [LARGE SCALE GENOMIC DNA]</scope>
    <source>
        <strain evidence="2">DSM 42041</strain>
    </source>
</reference>
<proteinExistence type="predicted"/>
<organism evidence="1 2">
    <name type="scientific">Streptomyces hazeniae</name>
    <dbReference type="NCBI Taxonomy" id="3075538"/>
    <lineage>
        <taxon>Bacteria</taxon>
        <taxon>Bacillati</taxon>
        <taxon>Actinomycetota</taxon>
        <taxon>Actinomycetes</taxon>
        <taxon>Kitasatosporales</taxon>
        <taxon>Streptomycetaceae</taxon>
        <taxon>Streptomyces</taxon>
    </lineage>
</organism>
<evidence type="ECO:0000313" key="1">
    <source>
        <dbReference type="EMBL" id="MDT0381394.1"/>
    </source>
</evidence>